<dbReference type="NCBIfam" id="TIGR00099">
    <property type="entry name" value="Cof-subfamily"/>
    <property type="match status" value="1"/>
</dbReference>
<evidence type="ECO:0000313" key="1">
    <source>
        <dbReference type="EMBL" id="MFD2762178.1"/>
    </source>
</evidence>
<dbReference type="Gene3D" id="3.30.1240.10">
    <property type="match status" value="1"/>
</dbReference>
<accession>A0ABW5VA20</accession>
<dbReference type="Gene3D" id="3.40.50.1000">
    <property type="entry name" value="HAD superfamily/HAD-like"/>
    <property type="match status" value="1"/>
</dbReference>
<comment type="caution">
    <text evidence="1">The sequence shown here is derived from an EMBL/GenBank/DDBJ whole genome shotgun (WGS) entry which is preliminary data.</text>
</comment>
<dbReference type="InterPro" id="IPR006379">
    <property type="entry name" value="HAD-SF_hydro_IIB"/>
</dbReference>
<dbReference type="InterPro" id="IPR036412">
    <property type="entry name" value="HAD-like_sf"/>
</dbReference>
<dbReference type="CDD" id="cd07517">
    <property type="entry name" value="HAD_HPP"/>
    <property type="match status" value="1"/>
</dbReference>
<dbReference type="PANTHER" id="PTHR10000:SF25">
    <property type="entry name" value="PHOSPHATASE YKRA-RELATED"/>
    <property type="match status" value="1"/>
</dbReference>
<dbReference type="SFLD" id="SFLDS00003">
    <property type="entry name" value="Haloacid_Dehalogenase"/>
    <property type="match status" value="1"/>
</dbReference>
<dbReference type="PANTHER" id="PTHR10000">
    <property type="entry name" value="PHOSPHOSERINE PHOSPHATASE"/>
    <property type="match status" value="1"/>
</dbReference>
<protein>
    <submittedName>
        <fullName evidence="1">Cof-type HAD-IIB family hydrolase</fullName>
    </submittedName>
</protein>
<dbReference type="EMBL" id="JBHUNA010000038">
    <property type="protein sequence ID" value="MFD2762178.1"/>
    <property type="molecule type" value="Genomic_DNA"/>
</dbReference>
<dbReference type="SFLD" id="SFLDG01140">
    <property type="entry name" value="C2.B:_Phosphomannomutase_and_P"/>
    <property type="match status" value="1"/>
</dbReference>
<reference evidence="2" key="1">
    <citation type="journal article" date="2019" name="Int. J. Syst. Evol. Microbiol.">
        <title>The Global Catalogue of Microorganisms (GCM) 10K type strain sequencing project: providing services to taxonomists for standard genome sequencing and annotation.</title>
        <authorList>
            <consortium name="The Broad Institute Genomics Platform"/>
            <consortium name="The Broad Institute Genome Sequencing Center for Infectious Disease"/>
            <person name="Wu L."/>
            <person name="Ma J."/>
        </authorList>
    </citation>
    <scope>NUCLEOTIDE SEQUENCE [LARGE SCALE GENOMIC DNA]</scope>
    <source>
        <strain evidence="2">TISTR 1535</strain>
    </source>
</reference>
<gene>
    <name evidence="1" type="ORF">ACFSUO_14565</name>
</gene>
<dbReference type="Proteomes" id="UP001597502">
    <property type="component" value="Unassembled WGS sequence"/>
</dbReference>
<dbReference type="SFLD" id="SFLDG01144">
    <property type="entry name" value="C2.B.4:_PGP_Like"/>
    <property type="match status" value="1"/>
</dbReference>
<dbReference type="Pfam" id="PF08282">
    <property type="entry name" value="Hydrolase_3"/>
    <property type="match status" value="1"/>
</dbReference>
<proteinExistence type="predicted"/>
<evidence type="ECO:0000313" key="2">
    <source>
        <dbReference type="Proteomes" id="UP001597502"/>
    </source>
</evidence>
<dbReference type="SUPFAM" id="SSF56784">
    <property type="entry name" value="HAD-like"/>
    <property type="match status" value="1"/>
</dbReference>
<keyword evidence="2" id="KW-1185">Reference proteome</keyword>
<dbReference type="NCBIfam" id="TIGR01484">
    <property type="entry name" value="HAD-SF-IIB"/>
    <property type="match status" value="1"/>
</dbReference>
<keyword evidence="1" id="KW-0378">Hydrolase</keyword>
<dbReference type="InterPro" id="IPR023214">
    <property type="entry name" value="HAD_sf"/>
</dbReference>
<organism evidence="1 2">
    <name type="scientific">Lentibacillus juripiscarius</name>
    <dbReference type="NCBI Taxonomy" id="257446"/>
    <lineage>
        <taxon>Bacteria</taxon>
        <taxon>Bacillati</taxon>
        <taxon>Bacillota</taxon>
        <taxon>Bacilli</taxon>
        <taxon>Bacillales</taxon>
        <taxon>Bacillaceae</taxon>
        <taxon>Lentibacillus</taxon>
    </lineage>
</organism>
<dbReference type="InterPro" id="IPR000150">
    <property type="entry name" value="Cof"/>
</dbReference>
<dbReference type="RefSeq" id="WP_382395416.1">
    <property type="nucleotide sequence ID" value="NZ_JBHUNA010000038.1"/>
</dbReference>
<sequence>MTQKLIFFDIDGTLLDDEKKLPVSTKQAIADLQLAGHMVTFATGRAPFTFGPLLDELNVDTYVSINGQYVVHDNRVIYKNPLYATDLGELESHAAAGAHPLIYLSHDNWYSNTEHHPYIQTAIDSLKIEQEVIYDPAFYKTGDVYQALLFCEDGSEAEYVRRFEQLEFIRWHDYSVDVIPAGGSKAAGIDRLLEHLQISPEAVYAFGDGLNDIEMLQSIENSVAMGNAPDVVKDSASAVTRDVNDDGIWHGLKKIGLLR</sequence>
<name>A0ABW5VA20_9BACI</name>
<dbReference type="GO" id="GO:0016787">
    <property type="term" value="F:hydrolase activity"/>
    <property type="evidence" value="ECO:0007669"/>
    <property type="project" value="UniProtKB-KW"/>
</dbReference>